<dbReference type="RefSeq" id="WP_035329239.1">
    <property type="nucleotide sequence ID" value="NZ_APVL01000005.1"/>
</dbReference>
<dbReference type="OrthoDB" id="152992at2"/>
<gene>
    <name evidence="2" type="ORF">PBF_08368</name>
</gene>
<evidence type="ECO:0008006" key="4">
    <source>
        <dbReference type="Google" id="ProtNLM"/>
    </source>
</evidence>
<dbReference type="EMBL" id="APVL01000005">
    <property type="protein sequence ID" value="EWG11552.1"/>
    <property type="molecule type" value="Genomic_DNA"/>
</dbReference>
<evidence type="ECO:0000313" key="2">
    <source>
        <dbReference type="EMBL" id="EWG11552.1"/>
    </source>
</evidence>
<keyword evidence="1" id="KW-0812">Transmembrane</keyword>
<reference evidence="3" key="1">
    <citation type="submission" date="2013-03" db="EMBL/GenBank/DDBJ databases">
        <title>Draft genome sequence of Bacillus firmus DS1.</title>
        <authorList>
            <person name="Peng D."/>
            <person name="Zhu L."/>
            <person name="Sun M."/>
        </authorList>
    </citation>
    <scope>NUCLEOTIDE SEQUENCE [LARGE SCALE GENOMIC DNA]</scope>
    <source>
        <strain evidence="3">DS1</strain>
    </source>
</reference>
<dbReference type="Pfam" id="PF14014">
    <property type="entry name" value="DUF4230"/>
    <property type="match status" value="1"/>
</dbReference>
<feature type="transmembrane region" description="Helical" evidence="1">
    <location>
        <begin position="49"/>
        <end position="68"/>
    </location>
</feature>
<dbReference type="eggNOG" id="ENOG502ZAJF">
    <property type="taxonomic scope" value="Bacteria"/>
</dbReference>
<evidence type="ECO:0000256" key="1">
    <source>
        <dbReference type="SAM" id="Phobius"/>
    </source>
</evidence>
<keyword evidence="1" id="KW-1133">Transmembrane helix</keyword>
<dbReference type="InterPro" id="IPR025324">
    <property type="entry name" value="DUF4230"/>
</dbReference>
<evidence type="ECO:0000313" key="3">
    <source>
        <dbReference type="Proteomes" id="UP000019270"/>
    </source>
</evidence>
<sequence>MKKRAAQSDIVLRELRRAKEESAAGTAPALNMQKPALPLNLLKIWKGRLLILAIMGLILAGYLFVSQYNSNAKKESILFVDQVRDLAMLASAEAHVKVVIEHEDNKLFGKEISLNVPGTKRELLMIVPATVIAGVKLDSMSRENIKVNEEEKKLEIILPRADLLQEPAIQLDQVVAISDEGLLRGEPQWDDGFAYAAEAQEKIKEEAIQMNLLERAEKNAEKILKEYFSTLGYSTKIVFK</sequence>
<dbReference type="AlphaFoldDB" id="W7L8G3"/>
<accession>W7L8G3</accession>
<comment type="caution">
    <text evidence="2">The sequence shown here is derived from an EMBL/GenBank/DDBJ whole genome shotgun (WGS) entry which is preliminary data.</text>
</comment>
<protein>
    <recommendedName>
        <fullName evidence="4">DUF4230 domain-containing protein</fullName>
    </recommendedName>
</protein>
<dbReference type="PATRIC" id="fig|1307436.3.peg.1780"/>
<reference evidence="2 3" key="2">
    <citation type="journal article" date="2016" name="Sci. Rep.">
        <title>A novel serine protease, Sep1, from Bacillus firmus DS-1 has nematicidal activity and degrades multiple intestinal-associated nematode proteins.</title>
        <authorList>
            <person name="Geng C."/>
            <person name="Nie X."/>
            <person name="Tang Z."/>
            <person name="Zhang Y."/>
            <person name="Lin J."/>
            <person name="Sun M."/>
            <person name="Peng D."/>
        </authorList>
    </citation>
    <scope>NUCLEOTIDE SEQUENCE [LARGE SCALE GENOMIC DNA]</scope>
    <source>
        <strain evidence="2 3">DS1</strain>
    </source>
</reference>
<organism evidence="2 3">
    <name type="scientific">Cytobacillus firmus DS1</name>
    <dbReference type="NCBI Taxonomy" id="1307436"/>
    <lineage>
        <taxon>Bacteria</taxon>
        <taxon>Bacillati</taxon>
        <taxon>Bacillota</taxon>
        <taxon>Bacilli</taxon>
        <taxon>Bacillales</taxon>
        <taxon>Bacillaceae</taxon>
        <taxon>Cytobacillus</taxon>
    </lineage>
</organism>
<dbReference type="Proteomes" id="UP000019270">
    <property type="component" value="Unassembled WGS sequence"/>
</dbReference>
<keyword evidence="1" id="KW-0472">Membrane</keyword>
<name>W7L8G3_CYTFI</name>
<proteinExistence type="predicted"/>